<keyword evidence="8" id="KW-1185">Reference proteome</keyword>
<feature type="transmembrane region" description="Helical" evidence="6">
    <location>
        <begin position="198"/>
        <end position="217"/>
    </location>
</feature>
<reference evidence="7" key="1">
    <citation type="submission" date="2020-05" db="EMBL/GenBank/DDBJ databases">
        <title>Mycena genomes resolve the evolution of fungal bioluminescence.</title>
        <authorList>
            <person name="Tsai I.J."/>
        </authorList>
    </citation>
    <scope>NUCLEOTIDE SEQUENCE</scope>
    <source>
        <strain evidence="7">160909Yilan</strain>
    </source>
</reference>
<name>A0A8H6Y5I2_9AGAR</name>
<dbReference type="Proteomes" id="UP000623467">
    <property type="component" value="Unassembled WGS sequence"/>
</dbReference>
<organism evidence="7 8">
    <name type="scientific">Mycena sanguinolenta</name>
    <dbReference type="NCBI Taxonomy" id="230812"/>
    <lineage>
        <taxon>Eukaryota</taxon>
        <taxon>Fungi</taxon>
        <taxon>Dikarya</taxon>
        <taxon>Basidiomycota</taxon>
        <taxon>Agaricomycotina</taxon>
        <taxon>Agaricomycetes</taxon>
        <taxon>Agaricomycetidae</taxon>
        <taxon>Agaricales</taxon>
        <taxon>Marasmiineae</taxon>
        <taxon>Mycenaceae</taxon>
        <taxon>Mycena</taxon>
    </lineage>
</organism>
<evidence type="ECO:0000256" key="5">
    <source>
        <dbReference type="ARBA" id="ARBA00023136"/>
    </source>
</evidence>
<comment type="caution">
    <text evidence="7">The sequence shown here is derived from an EMBL/GenBank/DDBJ whole genome shotgun (WGS) entry which is preliminary data.</text>
</comment>
<feature type="transmembrane region" description="Helical" evidence="6">
    <location>
        <begin position="28"/>
        <end position="48"/>
    </location>
</feature>
<feature type="transmembrane region" description="Helical" evidence="6">
    <location>
        <begin position="155"/>
        <end position="177"/>
    </location>
</feature>
<dbReference type="GO" id="GO:0005886">
    <property type="term" value="C:plasma membrane"/>
    <property type="evidence" value="ECO:0007669"/>
    <property type="project" value="InterPro"/>
</dbReference>
<evidence type="ECO:0000256" key="2">
    <source>
        <dbReference type="ARBA" id="ARBA00022679"/>
    </source>
</evidence>
<keyword evidence="1" id="KW-1003">Cell membrane</keyword>
<evidence type="ECO:0000256" key="6">
    <source>
        <dbReference type="SAM" id="Phobius"/>
    </source>
</evidence>
<evidence type="ECO:0000256" key="4">
    <source>
        <dbReference type="ARBA" id="ARBA00022989"/>
    </source>
</evidence>
<keyword evidence="3 6" id="KW-0812">Transmembrane</keyword>
<proteinExistence type="predicted"/>
<feature type="transmembrane region" description="Helical" evidence="6">
    <location>
        <begin position="60"/>
        <end position="80"/>
    </location>
</feature>
<feature type="transmembrane region" description="Helical" evidence="6">
    <location>
        <begin position="122"/>
        <end position="143"/>
    </location>
</feature>
<dbReference type="InterPro" id="IPR001640">
    <property type="entry name" value="Lgt"/>
</dbReference>
<keyword evidence="5 6" id="KW-0472">Membrane</keyword>
<dbReference type="EMBL" id="JACAZH010000011">
    <property type="protein sequence ID" value="KAF7354588.1"/>
    <property type="molecule type" value="Genomic_DNA"/>
</dbReference>
<dbReference type="Pfam" id="PF01790">
    <property type="entry name" value="LGT"/>
    <property type="match status" value="1"/>
</dbReference>
<feature type="transmembrane region" description="Helical" evidence="6">
    <location>
        <begin position="301"/>
        <end position="325"/>
    </location>
</feature>
<keyword evidence="4 6" id="KW-1133">Transmembrane helix</keyword>
<evidence type="ECO:0000313" key="7">
    <source>
        <dbReference type="EMBL" id="KAF7354588.1"/>
    </source>
</evidence>
<dbReference type="PANTHER" id="PTHR30589:SF0">
    <property type="entry name" value="PHOSPHATIDYLGLYCEROL--PROLIPOPROTEIN DIACYLGLYCERYL TRANSFERASE"/>
    <property type="match status" value="1"/>
</dbReference>
<dbReference type="PANTHER" id="PTHR30589">
    <property type="entry name" value="PROLIPOPROTEIN DIACYLGLYCERYL TRANSFERASE"/>
    <property type="match status" value="1"/>
</dbReference>
<gene>
    <name evidence="7" type="ORF">MSAN_01372100</name>
</gene>
<dbReference type="GO" id="GO:0042158">
    <property type="term" value="P:lipoprotein biosynthetic process"/>
    <property type="evidence" value="ECO:0007669"/>
    <property type="project" value="InterPro"/>
</dbReference>
<accession>A0A8H6Y5I2</accession>
<evidence type="ECO:0000313" key="8">
    <source>
        <dbReference type="Proteomes" id="UP000623467"/>
    </source>
</evidence>
<sequence>MLSAYIDSLESPPHGLVEFKLRLNMFNVAQYTVIRGGGIIIVAWNLVYSPAGLRTRSLLMQAYGWTLLSLYTAFCAVYVFRQCSNIRARRLSRPPSPSHIPIELDGPPPRSIHLRISTRPEIILVPYGVLMGLGFAALVFTSLTIAPASKEESALLSRALGITIISAIFFARVFSLVMEDGVLKLVKQPIRTVFRPGFWLHGGLFGAAVGGIISYYIGYVPNFTLFAASLAIGLPLYETFSRIGCHTYGCCYGCPVESMHRLSSPKPHSLWRMFPYAAVTYNHPRDYAVTRAEPKLLGQPLLPIQLISATIFFLLFAFVSLPLAVYGSAEIAGAVTLAGHAAVRLVTETCRADYRGQSNGPISTTGRMAVLQGAIAVAAVVYILLQDSFHPIGFADWSNVFDDGRLPSSVMAVAVGTVVYGLHVDEIGTWVPDSVVPEKTQQLDAK</sequence>
<evidence type="ECO:0000256" key="1">
    <source>
        <dbReference type="ARBA" id="ARBA00022475"/>
    </source>
</evidence>
<dbReference type="AlphaFoldDB" id="A0A8H6Y5I2"/>
<dbReference type="OrthoDB" id="3011762at2759"/>
<dbReference type="GO" id="GO:0008961">
    <property type="term" value="F:phosphatidylglycerol-prolipoprotein diacylglyceryl transferase activity"/>
    <property type="evidence" value="ECO:0007669"/>
    <property type="project" value="InterPro"/>
</dbReference>
<keyword evidence="2 7" id="KW-0808">Transferase</keyword>
<protein>
    <submittedName>
        <fullName evidence="7">Phosphatidylglycerol--prolipoprotein diacylglyceryl transferase</fullName>
    </submittedName>
</protein>
<evidence type="ECO:0000256" key="3">
    <source>
        <dbReference type="ARBA" id="ARBA00022692"/>
    </source>
</evidence>
<keyword evidence="7" id="KW-0449">Lipoprotein</keyword>